<dbReference type="RefSeq" id="XP_013763007.1">
    <property type="nucleotide sequence ID" value="XM_013907553.1"/>
</dbReference>
<dbReference type="Proteomes" id="UP000054408">
    <property type="component" value="Unassembled WGS sequence"/>
</dbReference>
<feature type="region of interest" description="Disordered" evidence="1">
    <location>
        <begin position="84"/>
        <end position="142"/>
    </location>
</feature>
<evidence type="ECO:0000256" key="1">
    <source>
        <dbReference type="SAM" id="MobiDB-lite"/>
    </source>
</evidence>
<dbReference type="EMBL" id="GL349433">
    <property type="protein sequence ID" value="KNC46027.1"/>
    <property type="molecule type" value="Genomic_DNA"/>
</dbReference>
<gene>
    <name evidence="2" type="ORF">AMSG_00145</name>
</gene>
<name>A0A0L0D1A7_THETB</name>
<evidence type="ECO:0000313" key="2">
    <source>
        <dbReference type="EMBL" id="KNC46027.1"/>
    </source>
</evidence>
<feature type="compositionally biased region" description="Polar residues" evidence="1">
    <location>
        <begin position="1"/>
        <end position="14"/>
    </location>
</feature>
<accession>A0A0L0D1A7</accession>
<keyword evidence="3" id="KW-1185">Reference proteome</keyword>
<reference evidence="2 3" key="1">
    <citation type="submission" date="2010-05" db="EMBL/GenBank/DDBJ databases">
        <title>The Genome Sequence of Thecamonas trahens ATCC 50062.</title>
        <authorList>
            <consortium name="The Broad Institute Genome Sequencing Platform"/>
            <person name="Russ C."/>
            <person name="Cuomo C."/>
            <person name="Shea T."/>
            <person name="Young S.K."/>
            <person name="Zeng Q."/>
            <person name="Koehrsen M."/>
            <person name="Haas B."/>
            <person name="Borodovsky M."/>
            <person name="Guigo R."/>
            <person name="Alvarado L."/>
            <person name="Berlin A."/>
            <person name="Bochicchio J."/>
            <person name="Borenstein D."/>
            <person name="Chapman S."/>
            <person name="Chen Z."/>
            <person name="Freedman E."/>
            <person name="Gellesch M."/>
            <person name="Goldberg J."/>
            <person name="Griggs A."/>
            <person name="Gujja S."/>
            <person name="Heilman E."/>
            <person name="Heiman D."/>
            <person name="Hepburn T."/>
            <person name="Howarth C."/>
            <person name="Jen D."/>
            <person name="Larson L."/>
            <person name="Mehta T."/>
            <person name="Park D."/>
            <person name="Pearson M."/>
            <person name="Roberts A."/>
            <person name="Saif S."/>
            <person name="Shenoy N."/>
            <person name="Sisk P."/>
            <person name="Stolte C."/>
            <person name="Sykes S."/>
            <person name="Thomson T."/>
            <person name="Walk T."/>
            <person name="White J."/>
            <person name="Yandava C."/>
            <person name="Burger G."/>
            <person name="Gray M.W."/>
            <person name="Holland P.W.H."/>
            <person name="King N."/>
            <person name="Lang F.B.F."/>
            <person name="Roger A.J."/>
            <person name="Ruiz-Trillo I."/>
            <person name="Lander E."/>
            <person name="Nusbaum C."/>
        </authorList>
    </citation>
    <scope>NUCLEOTIDE SEQUENCE [LARGE SCALE GENOMIC DNA]</scope>
    <source>
        <strain evidence="2 3">ATCC 50062</strain>
    </source>
</reference>
<evidence type="ECO:0000313" key="3">
    <source>
        <dbReference type="Proteomes" id="UP000054408"/>
    </source>
</evidence>
<organism evidence="2 3">
    <name type="scientific">Thecamonas trahens ATCC 50062</name>
    <dbReference type="NCBI Taxonomy" id="461836"/>
    <lineage>
        <taxon>Eukaryota</taxon>
        <taxon>Apusozoa</taxon>
        <taxon>Apusomonadida</taxon>
        <taxon>Apusomonadidae</taxon>
        <taxon>Thecamonas</taxon>
    </lineage>
</organism>
<protein>
    <submittedName>
        <fullName evidence="2">Histone H2A</fullName>
    </submittedName>
</protein>
<dbReference type="GeneID" id="25559965"/>
<dbReference type="AlphaFoldDB" id="A0A0L0D1A7"/>
<sequence>MTTQSVRGSFSLPVTTTKCAKRRRRTQAPTPLKPVTRFSTNNKRQSWLARVARARAAAEASPSRARAPRAPGFSSRLAVSIGSSRRAATASASARVLRSTSLLSSSTSRPRSSSSLATLPATTVVRASTRATSSSPSAMMRS</sequence>
<feature type="region of interest" description="Disordered" evidence="1">
    <location>
        <begin position="1"/>
        <end position="44"/>
    </location>
</feature>
<proteinExistence type="predicted"/>